<reference evidence="2" key="2">
    <citation type="journal article" date="2017" name="Nat. Plants">
        <title>The Aegilops tauschii genome reveals multiple impacts of transposons.</title>
        <authorList>
            <person name="Zhao G."/>
            <person name="Zou C."/>
            <person name="Li K."/>
            <person name="Wang K."/>
            <person name="Li T."/>
            <person name="Gao L."/>
            <person name="Zhang X."/>
            <person name="Wang H."/>
            <person name="Yang Z."/>
            <person name="Liu X."/>
            <person name="Jiang W."/>
            <person name="Mao L."/>
            <person name="Kong X."/>
            <person name="Jiao Y."/>
            <person name="Jia J."/>
        </authorList>
    </citation>
    <scope>NUCLEOTIDE SEQUENCE [LARGE SCALE GENOMIC DNA]</scope>
    <source>
        <strain evidence="2">cv. AL8/78</strain>
    </source>
</reference>
<accession>A0A453FLT0</accession>
<evidence type="ECO:0000313" key="1">
    <source>
        <dbReference type="EnsemblPlants" id="AET3Gv20718900.1"/>
    </source>
</evidence>
<keyword evidence="2" id="KW-1185">Reference proteome</keyword>
<sequence>GSAAADMSHVGLGITEAYWEYRLKPCDMVAGILVLLTPWNQIC</sequence>
<dbReference type="AlphaFoldDB" id="A0A453FLT0"/>
<dbReference type="Gene3D" id="3.40.190.80">
    <property type="match status" value="1"/>
</dbReference>
<dbReference type="EnsemblPlants" id="AET3Gv20718900.1">
    <property type="protein sequence ID" value="AET3Gv20718900.1"/>
    <property type="gene ID" value="AET3Gv20718900"/>
</dbReference>
<proteinExistence type="predicted"/>
<reference evidence="1" key="4">
    <citation type="submission" date="2019-03" db="UniProtKB">
        <authorList>
            <consortium name="EnsemblPlants"/>
        </authorList>
    </citation>
    <scope>IDENTIFICATION</scope>
</reference>
<dbReference type="Gramene" id="AET3Gv20718900.1">
    <property type="protein sequence ID" value="AET3Gv20718900.1"/>
    <property type="gene ID" value="AET3Gv20718900"/>
</dbReference>
<protein>
    <submittedName>
        <fullName evidence="1">Uncharacterized protein</fullName>
    </submittedName>
</protein>
<evidence type="ECO:0000313" key="2">
    <source>
        <dbReference type="Proteomes" id="UP000015105"/>
    </source>
</evidence>
<dbReference type="Proteomes" id="UP000015105">
    <property type="component" value="Chromosome 3D"/>
</dbReference>
<name>A0A453FLT0_AEGTS</name>
<reference evidence="2" key="1">
    <citation type="journal article" date="2014" name="Science">
        <title>Ancient hybridizations among the ancestral genomes of bread wheat.</title>
        <authorList>
            <consortium name="International Wheat Genome Sequencing Consortium,"/>
            <person name="Marcussen T."/>
            <person name="Sandve S.R."/>
            <person name="Heier L."/>
            <person name="Spannagl M."/>
            <person name="Pfeifer M."/>
            <person name="Jakobsen K.S."/>
            <person name="Wulff B.B."/>
            <person name="Steuernagel B."/>
            <person name="Mayer K.F."/>
            <person name="Olsen O.A."/>
        </authorList>
    </citation>
    <scope>NUCLEOTIDE SEQUENCE [LARGE SCALE GENOMIC DNA]</scope>
    <source>
        <strain evidence="2">cv. AL8/78</strain>
    </source>
</reference>
<reference evidence="1" key="5">
    <citation type="journal article" date="2021" name="G3 (Bethesda)">
        <title>Aegilops tauschii genome assembly Aet v5.0 features greater sequence contiguity and improved annotation.</title>
        <authorList>
            <person name="Wang L."/>
            <person name="Zhu T."/>
            <person name="Rodriguez J.C."/>
            <person name="Deal K.R."/>
            <person name="Dubcovsky J."/>
            <person name="McGuire P.E."/>
            <person name="Lux T."/>
            <person name="Spannagl M."/>
            <person name="Mayer K.F.X."/>
            <person name="Baldrich P."/>
            <person name="Meyers B.C."/>
            <person name="Huo N."/>
            <person name="Gu Y.Q."/>
            <person name="Zhou H."/>
            <person name="Devos K.M."/>
            <person name="Bennetzen J.L."/>
            <person name="Unver T."/>
            <person name="Budak H."/>
            <person name="Gulick P.J."/>
            <person name="Galiba G."/>
            <person name="Kalapos B."/>
            <person name="Nelson D.R."/>
            <person name="Li P."/>
            <person name="You F.M."/>
            <person name="Luo M.C."/>
            <person name="Dvorak J."/>
        </authorList>
    </citation>
    <scope>NUCLEOTIDE SEQUENCE [LARGE SCALE GENOMIC DNA]</scope>
    <source>
        <strain evidence="1">cv. AL8/78</strain>
    </source>
</reference>
<dbReference type="STRING" id="200361.A0A453FLT0"/>
<reference evidence="1" key="3">
    <citation type="journal article" date="2017" name="Nature">
        <title>Genome sequence of the progenitor of the wheat D genome Aegilops tauschii.</title>
        <authorList>
            <person name="Luo M.C."/>
            <person name="Gu Y.Q."/>
            <person name="Puiu D."/>
            <person name="Wang H."/>
            <person name="Twardziok S.O."/>
            <person name="Deal K.R."/>
            <person name="Huo N."/>
            <person name="Zhu T."/>
            <person name="Wang L."/>
            <person name="Wang Y."/>
            <person name="McGuire P.E."/>
            <person name="Liu S."/>
            <person name="Long H."/>
            <person name="Ramasamy R.K."/>
            <person name="Rodriguez J.C."/>
            <person name="Van S.L."/>
            <person name="Yuan L."/>
            <person name="Wang Z."/>
            <person name="Xia Z."/>
            <person name="Xiao L."/>
            <person name="Anderson O.D."/>
            <person name="Ouyang S."/>
            <person name="Liang Y."/>
            <person name="Zimin A.V."/>
            <person name="Pertea G."/>
            <person name="Qi P."/>
            <person name="Bennetzen J.L."/>
            <person name="Dai X."/>
            <person name="Dawson M.W."/>
            <person name="Muller H.G."/>
            <person name="Kugler K."/>
            <person name="Rivarola-Duarte L."/>
            <person name="Spannagl M."/>
            <person name="Mayer K.F.X."/>
            <person name="Lu F.H."/>
            <person name="Bevan M.W."/>
            <person name="Leroy P."/>
            <person name="Li P."/>
            <person name="You F.M."/>
            <person name="Sun Q."/>
            <person name="Liu Z."/>
            <person name="Lyons E."/>
            <person name="Wicker T."/>
            <person name="Salzberg S.L."/>
            <person name="Devos K.M."/>
            <person name="Dvorak J."/>
        </authorList>
    </citation>
    <scope>NUCLEOTIDE SEQUENCE [LARGE SCALE GENOMIC DNA]</scope>
    <source>
        <strain evidence="1">cv. AL8/78</strain>
    </source>
</reference>
<dbReference type="SUPFAM" id="SSF56655">
    <property type="entry name" value="Carbohydrate phosphatase"/>
    <property type="match status" value="1"/>
</dbReference>
<organism evidence="1 2">
    <name type="scientific">Aegilops tauschii subsp. strangulata</name>
    <name type="common">Goatgrass</name>
    <dbReference type="NCBI Taxonomy" id="200361"/>
    <lineage>
        <taxon>Eukaryota</taxon>
        <taxon>Viridiplantae</taxon>
        <taxon>Streptophyta</taxon>
        <taxon>Embryophyta</taxon>
        <taxon>Tracheophyta</taxon>
        <taxon>Spermatophyta</taxon>
        <taxon>Magnoliopsida</taxon>
        <taxon>Liliopsida</taxon>
        <taxon>Poales</taxon>
        <taxon>Poaceae</taxon>
        <taxon>BOP clade</taxon>
        <taxon>Pooideae</taxon>
        <taxon>Triticodae</taxon>
        <taxon>Triticeae</taxon>
        <taxon>Triticinae</taxon>
        <taxon>Aegilops</taxon>
    </lineage>
</organism>